<dbReference type="PROSITE" id="PS00819">
    <property type="entry name" value="DPS_2"/>
    <property type="match status" value="1"/>
</dbReference>
<dbReference type="EC" id="1.16.-.-" evidence="4"/>
<dbReference type="Pfam" id="PF00210">
    <property type="entry name" value="Ferritin"/>
    <property type="match status" value="1"/>
</dbReference>
<dbReference type="CDD" id="cd01043">
    <property type="entry name" value="DPS"/>
    <property type="match status" value="1"/>
</dbReference>
<keyword evidence="4" id="KW-0560">Oxidoreductase</keyword>
<dbReference type="InterPro" id="IPR008331">
    <property type="entry name" value="Ferritin_DPS_dom"/>
</dbReference>
<feature type="domain" description="Ferritin/DPS" evidence="3">
    <location>
        <begin position="12"/>
        <end position="153"/>
    </location>
</feature>
<dbReference type="GO" id="GO:0008199">
    <property type="term" value="F:ferric iron binding"/>
    <property type="evidence" value="ECO:0007669"/>
    <property type="project" value="InterPro"/>
</dbReference>
<dbReference type="RefSeq" id="WP_003754905.1">
    <property type="nucleotide sequence ID" value="NZ_CABKNG010000001.1"/>
</dbReference>
<dbReference type="InterPro" id="IPR023188">
    <property type="entry name" value="DPS_DNA-bd_CS"/>
</dbReference>
<accession>A0A378MDD1</accession>
<dbReference type="OrthoDB" id="9797023at2"/>
<dbReference type="InterPro" id="IPR009078">
    <property type="entry name" value="Ferritin-like_SF"/>
</dbReference>
<dbReference type="Proteomes" id="UP000254879">
    <property type="component" value="Unassembled WGS sequence"/>
</dbReference>
<dbReference type="AlphaFoldDB" id="A0A378MDD1"/>
<evidence type="ECO:0000256" key="1">
    <source>
        <dbReference type="ARBA" id="ARBA00009497"/>
    </source>
</evidence>
<name>A0A378MDD1_LISGR</name>
<dbReference type="EMBL" id="UGPG01000001">
    <property type="protein sequence ID" value="STY43824.1"/>
    <property type="molecule type" value="Genomic_DNA"/>
</dbReference>
<organism evidence="4 5">
    <name type="scientific">Listeria grayi</name>
    <name type="common">Listeria murrayi</name>
    <dbReference type="NCBI Taxonomy" id="1641"/>
    <lineage>
        <taxon>Bacteria</taxon>
        <taxon>Bacillati</taxon>
        <taxon>Bacillota</taxon>
        <taxon>Bacilli</taxon>
        <taxon>Bacillales</taxon>
        <taxon>Listeriaceae</taxon>
        <taxon>Listeria</taxon>
    </lineage>
</organism>
<protein>
    <submittedName>
        <fullName evidence="4">DNA protection during starvation protein</fullName>
        <ecNumber evidence="4">1.16.-.-</ecNumber>
    </submittedName>
</protein>
<sequence length="156" mass="18187">MKTINSVDTKEFLNHQVANLNVFTVKIHQIHWYMKGHNFFTMHEKMDDLYSEFDEQMDEVAERLLAIGGKPFSSLKEFLENASIEEAPYTKEKSMDELIGDLVSSLELLRDEYQQGIKLTEEEGDDVTNDMLIGYKTEIDKHIWMYKAFLGKAPLE</sequence>
<comment type="similarity">
    <text evidence="1 2">Belongs to the Dps family.</text>
</comment>
<dbReference type="SUPFAM" id="SSF47240">
    <property type="entry name" value="Ferritin-like"/>
    <property type="match status" value="1"/>
</dbReference>
<evidence type="ECO:0000259" key="3">
    <source>
        <dbReference type="Pfam" id="PF00210"/>
    </source>
</evidence>
<evidence type="ECO:0000313" key="4">
    <source>
        <dbReference type="EMBL" id="STY43824.1"/>
    </source>
</evidence>
<dbReference type="InterPro" id="IPR002177">
    <property type="entry name" value="DPS_DNA-bd"/>
</dbReference>
<reference evidence="4 5" key="1">
    <citation type="submission" date="2018-06" db="EMBL/GenBank/DDBJ databases">
        <authorList>
            <consortium name="Pathogen Informatics"/>
            <person name="Doyle S."/>
        </authorList>
    </citation>
    <scope>NUCLEOTIDE SEQUENCE [LARGE SCALE GENOMIC DNA]</scope>
    <source>
        <strain evidence="5">NCTC 10815</strain>
    </source>
</reference>
<evidence type="ECO:0000256" key="2">
    <source>
        <dbReference type="RuleBase" id="RU003875"/>
    </source>
</evidence>
<dbReference type="PRINTS" id="PR01346">
    <property type="entry name" value="HELNAPAPROT"/>
</dbReference>
<gene>
    <name evidence="4" type="primary">dps</name>
    <name evidence="4" type="ORF">NCTC10815_01129</name>
</gene>
<dbReference type="Gene3D" id="1.20.1260.10">
    <property type="match status" value="1"/>
</dbReference>
<dbReference type="PANTHER" id="PTHR42932:SF1">
    <property type="entry name" value="GENERAL STRESS PROTEIN 20U"/>
    <property type="match status" value="1"/>
</dbReference>
<dbReference type="PANTHER" id="PTHR42932">
    <property type="entry name" value="GENERAL STRESS PROTEIN 20U"/>
    <property type="match status" value="1"/>
</dbReference>
<dbReference type="PIRSF" id="PIRSF005900">
    <property type="entry name" value="Dps"/>
    <property type="match status" value="1"/>
</dbReference>
<dbReference type="InterPro" id="IPR012347">
    <property type="entry name" value="Ferritin-like"/>
</dbReference>
<proteinExistence type="inferred from homology"/>
<dbReference type="GO" id="GO:0016722">
    <property type="term" value="F:oxidoreductase activity, acting on metal ions"/>
    <property type="evidence" value="ECO:0007669"/>
    <property type="project" value="InterPro"/>
</dbReference>
<evidence type="ECO:0000313" key="5">
    <source>
        <dbReference type="Proteomes" id="UP000254879"/>
    </source>
</evidence>